<dbReference type="InterPro" id="IPR011009">
    <property type="entry name" value="Kinase-like_dom_sf"/>
</dbReference>
<evidence type="ECO:0000259" key="4">
    <source>
        <dbReference type="PROSITE" id="PS50011"/>
    </source>
</evidence>
<dbReference type="SMART" id="SM00220">
    <property type="entry name" value="S_TKc"/>
    <property type="match status" value="1"/>
</dbReference>
<dbReference type="AlphaFoldDB" id="A0A7S4GKB9"/>
<feature type="compositionally biased region" description="Low complexity" evidence="3">
    <location>
        <begin position="307"/>
        <end position="317"/>
    </location>
</feature>
<dbReference type="PROSITE" id="PS50011">
    <property type="entry name" value="PROTEIN_KINASE_DOM"/>
    <property type="match status" value="1"/>
</dbReference>
<evidence type="ECO:0000256" key="3">
    <source>
        <dbReference type="SAM" id="MobiDB-lite"/>
    </source>
</evidence>
<feature type="domain" description="Protein kinase" evidence="4">
    <location>
        <begin position="18"/>
        <end position="272"/>
    </location>
</feature>
<proteinExistence type="predicted"/>
<sequence>MPSYHGINLCCGDPQETFACLEMLGRGADGAIWKAQDKRSGEVVAFKVICGKRVDEAIDAVQKEIDIWQGCQHANIVKYHGTYLSDPELWISMEFCRGRSVADVLADLAQPLAEPQIAVISLGILQALSYLHASMTIHRDVKCSNILLTDKGQVKLADFGVAVQLPNAHSLQTSFVGTGCWMAPEVVLEKPYDMSVDIWSLGISCIEMAEVDPPVITQSPHQMVYSIPENGPPGLADPRQWSHRFQQFVKACLAADPDHRAAAGTLLKTAFIEKAGDWTTLIPLVQQCMEKRRQDAHKQKVIRKNSPQRSPRGSRSGAIPGRSAGSNTGTCTESTDRGRWCGLPVFFDACGSGCDSPRFC</sequence>
<keyword evidence="2" id="KW-0067">ATP-binding</keyword>
<gene>
    <name evidence="5" type="ORF">EGYM00163_LOCUS50775</name>
</gene>
<dbReference type="GO" id="GO:0004674">
    <property type="term" value="F:protein serine/threonine kinase activity"/>
    <property type="evidence" value="ECO:0007669"/>
    <property type="project" value="TreeGrafter"/>
</dbReference>
<evidence type="ECO:0000256" key="2">
    <source>
        <dbReference type="ARBA" id="ARBA00022840"/>
    </source>
</evidence>
<dbReference type="GO" id="GO:0005524">
    <property type="term" value="F:ATP binding"/>
    <property type="evidence" value="ECO:0007669"/>
    <property type="project" value="UniProtKB-KW"/>
</dbReference>
<dbReference type="SUPFAM" id="SSF56112">
    <property type="entry name" value="Protein kinase-like (PK-like)"/>
    <property type="match status" value="1"/>
</dbReference>
<protein>
    <recommendedName>
        <fullName evidence="4">Protein kinase domain-containing protein</fullName>
    </recommendedName>
</protein>
<dbReference type="GO" id="GO:0005737">
    <property type="term" value="C:cytoplasm"/>
    <property type="evidence" value="ECO:0007669"/>
    <property type="project" value="TreeGrafter"/>
</dbReference>
<organism evidence="5">
    <name type="scientific">Eutreptiella gymnastica</name>
    <dbReference type="NCBI Taxonomy" id="73025"/>
    <lineage>
        <taxon>Eukaryota</taxon>
        <taxon>Discoba</taxon>
        <taxon>Euglenozoa</taxon>
        <taxon>Euglenida</taxon>
        <taxon>Spirocuta</taxon>
        <taxon>Euglenophyceae</taxon>
        <taxon>Eutreptiales</taxon>
        <taxon>Eutreptiaceae</taxon>
        <taxon>Eutreptiella</taxon>
    </lineage>
</organism>
<feature type="compositionally biased region" description="Polar residues" evidence="3">
    <location>
        <begin position="324"/>
        <end position="333"/>
    </location>
</feature>
<evidence type="ECO:0000256" key="1">
    <source>
        <dbReference type="ARBA" id="ARBA00022741"/>
    </source>
</evidence>
<dbReference type="Gene3D" id="1.10.510.10">
    <property type="entry name" value="Transferase(Phosphotransferase) domain 1"/>
    <property type="match status" value="1"/>
</dbReference>
<evidence type="ECO:0000313" key="5">
    <source>
        <dbReference type="EMBL" id="CAE0839403.1"/>
    </source>
</evidence>
<dbReference type="InterPro" id="IPR000719">
    <property type="entry name" value="Prot_kinase_dom"/>
</dbReference>
<feature type="region of interest" description="Disordered" evidence="3">
    <location>
        <begin position="295"/>
        <end position="335"/>
    </location>
</feature>
<dbReference type="InterPro" id="IPR050629">
    <property type="entry name" value="STE20/SPS1-PAK"/>
</dbReference>
<accession>A0A7S4GKB9</accession>
<dbReference type="PANTHER" id="PTHR48012:SF2">
    <property type="entry name" value="STERILE20-LIKE KINASE, ISOFORM B"/>
    <property type="match status" value="1"/>
</dbReference>
<dbReference type="Pfam" id="PF00069">
    <property type="entry name" value="Pkinase"/>
    <property type="match status" value="1"/>
</dbReference>
<dbReference type="EMBL" id="HBJA01147630">
    <property type="protein sequence ID" value="CAE0839403.1"/>
    <property type="molecule type" value="Transcribed_RNA"/>
</dbReference>
<name>A0A7S4GKB9_9EUGL</name>
<keyword evidence="1" id="KW-0547">Nucleotide-binding</keyword>
<reference evidence="5" key="1">
    <citation type="submission" date="2021-01" db="EMBL/GenBank/DDBJ databases">
        <authorList>
            <person name="Corre E."/>
            <person name="Pelletier E."/>
            <person name="Niang G."/>
            <person name="Scheremetjew M."/>
            <person name="Finn R."/>
            <person name="Kale V."/>
            <person name="Holt S."/>
            <person name="Cochrane G."/>
            <person name="Meng A."/>
            <person name="Brown T."/>
            <person name="Cohen L."/>
        </authorList>
    </citation>
    <scope>NUCLEOTIDE SEQUENCE</scope>
    <source>
        <strain evidence="5">CCMP1594</strain>
    </source>
</reference>
<dbReference type="PANTHER" id="PTHR48012">
    <property type="entry name" value="STERILE20-LIKE KINASE, ISOFORM B-RELATED"/>
    <property type="match status" value="1"/>
</dbReference>